<dbReference type="InterPro" id="IPR007863">
    <property type="entry name" value="Peptidase_M16_C"/>
</dbReference>
<dbReference type="InterPro" id="IPR011249">
    <property type="entry name" value="Metalloenz_LuxS/M16"/>
</dbReference>
<dbReference type="Pfam" id="PF05193">
    <property type="entry name" value="Peptidase_M16_C"/>
    <property type="match status" value="1"/>
</dbReference>
<sequence length="430" mass="48746">KICYNFPMQFQKKTFKNGLRAVVAPMRDTQAMTLLALFGTGSKYEIKKLNGISHFLEHLFFKGTKHRPKAGQVNLELDRLGAESNAFTSKEYTGYYVKAAAKHFEVALDIVSDILLEPLFKAQEIEKERGVILQELSMYEDNPQRQAYEIFEDLLYGDQPAGWMTGGYPGTVKNITRRDIINYKTSHYLSSNAVIAVAGNIDQDRVFKKIGKIFLKMPQGEKLEKLKVEESQTRPQVKLKKKDVDQTHIRLGVRSYDMYDERRYPLTVLNTIIGGNWSSRLFTELREKLGLAYYVRSSVEQYTDAGYMIASAGIPHGTLQKVSEKIVQILSGARKKGVSGQEIKFAKEYIRGSMGLAFESSDEVAMYLASQELFYKKILTPEEVLSKIEKVRRSDIMGVAKDIFSPAKINLAAITPDDNAKPFEKILAKI</sequence>
<dbReference type="Proteomes" id="UP000034889">
    <property type="component" value="Unassembled WGS sequence"/>
</dbReference>
<dbReference type="GO" id="GO:0046872">
    <property type="term" value="F:metal ion binding"/>
    <property type="evidence" value="ECO:0007669"/>
    <property type="project" value="InterPro"/>
</dbReference>
<feature type="non-terminal residue" evidence="5">
    <location>
        <position position="1"/>
    </location>
</feature>
<name>A0A0G1K605_9BACT</name>
<evidence type="ECO:0000259" key="4">
    <source>
        <dbReference type="Pfam" id="PF05193"/>
    </source>
</evidence>
<gene>
    <name evidence="5" type="ORF">UW74_C0006G0008</name>
</gene>
<evidence type="ECO:0000259" key="3">
    <source>
        <dbReference type="Pfam" id="PF00675"/>
    </source>
</evidence>
<evidence type="ECO:0000313" key="6">
    <source>
        <dbReference type="Proteomes" id="UP000034889"/>
    </source>
</evidence>
<dbReference type="Pfam" id="PF00675">
    <property type="entry name" value="Peptidase_M16"/>
    <property type="match status" value="1"/>
</dbReference>
<proteinExistence type="inferred from homology"/>
<dbReference type="PANTHER" id="PTHR11851">
    <property type="entry name" value="METALLOPROTEASE"/>
    <property type="match status" value="1"/>
</dbReference>
<dbReference type="InterPro" id="IPR011765">
    <property type="entry name" value="Pept_M16_N"/>
</dbReference>
<dbReference type="Gene3D" id="3.30.830.10">
    <property type="entry name" value="Metalloenzyme, LuxS/M16 peptidase-like"/>
    <property type="match status" value="2"/>
</dbReference>
<comment type="caution">
    <text evidence="5">The sequence shown here is derived from an EMBL/GenBank/DDBJ whole genome shotgun (WGS) entry which is preliminary data.</text>
</comment>
<reference evidence="5 6" key="1">
    <citation type="journal article" date="2015" name="Nature">
        <title>rRNA introns, odd ribosomes, and small enigmatic genomes across a large radiation of phyla.</title>
        <authorList>
            <person name="Brown C.T."/>
            <person name="Hug L.A."/>
            <person name="Thomas B.C."/>
            <person name="Sharon I."/>
            <person name="Castelle C.J."/>
            <person name="Singh A."/>
            <person name="Wilkins M.J."/>
            <person name="Williams K.H."/>
            <person name="Banfield J.F."/>
        </authorList>
    </citation>
    <scope>NUCLEOTIDE SEQUENCE [LARGE SCALE GENOMIC DNA]</scope>
</reference>
<dbReference type="InterPro" id="IPR001431">
    <property type="entry name" value="Pept_M16_Zn_BS"/>
</dbReference>
<dbReference type="InterPro" id="IPR050361">
    <property type="entry name" value="MPP/UQCRC_Complex"/>
</dbReference>
<dbReference type="PANTHER" id="PTHR11851:SF49">
    <property type="entry name" value="MITOCHONDRIAL-PROCESSING PEPTIDASE SUBUNIT ALPHA"/>
    <property type="match status" value="1"/>
</dbReference>
<dbReference type="GO" id="GO:0004222">
    <property type="term" value="F:metalloendopeptidase activity"/>
    <property type="evidence" value="ECO:0007669"/>
    <property type="project" value="InterPro"/>
</dbReference>
<feature type="domain" description="Peptidase M16 N-terminal" evidence="3">
    <location>
        <begin position="30"/>
        <end position="148"/>
    </location>
</feature>
<dbReference type="EMBL" id="LCJM01000006">
    <property type="protein sequence ID" value="KKT79035.1"/>
    <property type="molecule type" value="Genomic_DNA"/>
</dbReference>
<organism evidence="5 6">
    <name type="scientific">Candidatus Giovannonibacteria bacterium GW2011_GWC2_44_8</name>
    <dbReference type="NCBI Taxonomy" id="1618657"/>
    <lineage>
        <taxon>Bacteria</taxon>
        <taxon>Candidatus Giovannoniibacteriota</taxon>
    </lineage>
</organism>
<accession>A0A0G1K605</accession>
<evidence type="ECO:0000256" key="2">
    <source>
        <dbReference type="RuleBase" id="RU004447"/>
    </source>
</evidence>
<dbReference type="SUPFAM" id="SSF63411">
    <property type="entry name" value="LuxS/MPP-like metallohydrolase"/>
    <property type="match status" value="2"/>
</dbReference>
<dbReference type="AlphaFoldDB" id="A0A0G1K605"/>
<feature type="domain" description="Peptidase M16 C-terminal" evidence="4">
    <location>
        <begin position="174"/>
        <end position="348"/>
    </location>
</feature>
<dbReference type="GO" id="GO:0006508">
    <property type="term" value="P:proteolysis"/>
    <property type="evidence" value="ECO:0007669"/>
    <property type="project" value="InterPro"/>
</dbReference>
<evidence type="ECO:0000313" key="5">
    <source>
        <dbReference type="EMBL" id="KKT79035.1"/>
    </source>
</evidence>
<evidence type="ECO:0000256" key="1">
    <source>
        <dbReference type="ARBA" id="ARBA00007261"/>
    </source>
</evidence>
<dbReference type="PROSITE" id="PS00143">
    <property type="entry name" value="INSULINASE"/>
    <property type="match status" value="1"/>
</dbReference>
<protein>
    <submittedName>
        <fullName evidence="5">Peptidase M16 domain protein</fullName>
    </submittedName>
</protein>
<comment type="similarity">
    <text evidence="1 2">Belongs to the peptidase M16 family.</text>
</comment>